<keyword evidence="4 6" id="KW-1133">Transmembrane helix</keyword>
<organism evidence="7 8">
    <name type="scientific">Pigmentiphaga litoralis</name>
    <dbReference type="NCBI Taxonomy" id="516702"/>
    <lineage>
        <taxon>Bacteria</taxon>
        <taxon>Pseudomonadati</taxon>
        <taxon>Pseudomonadota</taxon>
        <taxon>Betaproteobacteria</taxon>
        <taxon>Burkholderiales</taxon>
        <taxon>Alcaligenaceae</taxon>
        <taxon>Pigmentiphaga</taxon>
    </lineage>
</organism>
<evidence type="ECO:0000256" key="2">
    <source>
        <dbReference type="ARBA" id="ARBA00022475"/>
    </source>
</evidence>
<evidence type="ECO:0000256" key="6">
    <source>
        <dbReference type="SAM" id="Phobius"/>
    </source>
</evidence>
<accession>A0A7Y9IQD5</accession>
<feature type="transmembrane region" description="Helical" evidence="6">
    <location>
        <begin position="356"/>
        <end position="377"/>
    </location>
</feature>
<feature type="transmembrane region" description="Helical" evidence="6">
    <location>
        <begin position="98"/>
        <end position="125"/>
    </location>
</feature>
<feature type="transmembrane region" description="Helical" evidence="6">
    <location>
        <begin position="198"/>
        <end position="218"/>
    </location>
</feature>
<dbReference type="PANTHER" id="PTHR30250">
    <property type="entry name" value="PST FAMILY PREDICTED COLANIC ACID TRANSPORTER"/>
    <property type="match status" value="1"/>
</dbReference>
<dbReference type="InterPro" id="IPR002797">
    <property type="entry name" value="Polysacc_synth"/>
</dbReference>
<name>A0A7Y9IQD5_9BURK</name>
<dbReference type="RefSeq" id="WP_179582923.1">
    <property type="nucleotide sequence ID" value="NZ_JACBYR010000001.1"/>
</dbReference>
<dbReference type="InterPro" id="IPR050833">
    <property type="entry name" value="Poly_Biosynth_Transport"/>
</dbReference>
<gene>
    <name evidence="7" type="ORF">FHW18_000426</name>
</gene>
<feature type="transmembrane region" description="Helical" evidence="6">
    <location>
        <begin position="421"/>
        <end position="439"/>
    </location>
</feature>
<evidence type="ECO:0000256" key="1">
    <source>
        <dbReference type="ARBA" id="ARBA00004651"/>
    </source>
</evidence>
<dbReference type="PANTHER" id="PTHR30250:SF26">
    <property type="entry name" value="PSMA PROTEIN"/>
    <property type="match status" value="1"/>
</dbReference>
<dbReference type="Proteomes" id="UP000542125">
    <property type="component" value="Unassembled WGS sequence"/>
</dbReference>
<evidence type="ECO:0000256" key="5">
    <source>
        <dbReference type="ARBA" id="ARBA00023136"/>
    </source>
</evidence>
<dbReference type="GO" id="GO:0005886">
    <property type="term" value="C:plasma membrane"/>
    <property type="evidence" value="ECO:0007669"/>
    <property type="project" value="UniProtKB-SubCell"/>
</dbReference>
<reference evidence="7 8" key="1">
    <citation type="submission" date="2020-07" db="EMBL/GenBank/DDBJ databases">
        <title>Genomic Encyclopedia of Type Strains, Phase IV (KMG-V): Genome sequencing to study the core and pangenomes of soil and plant-associated prokaryotes.</title>
        <authorList>
            <person name="Whitman W."/>
        </authorList>
    </citation>
    <scope>NUCLEOTIDE SEQUENCE [LARGE SCALE GENOMIC DNA]</scope>
    <source>
        <strain evidence="7 8">SAS40</strain>
    </source>
</reference>
<feature type="transmembrane region" description="Helical" evidence="6">
    <location>
        <begin position="239"/>
        <end position="259"/>
    </location>
</feature>
<keyword evidence="8" id="KW-1185">Reference proteome</keyword>
<feature type="transmembrane region" description="Helical" evidence="6">
    <location>
        <begin position="271"/>
        <end position="294"/>
    </location>
</feature>
<sequence>MRPEQAGLPPKGGRWQRATARFRNNASIWGLLEYGIGPLLAVVSTPLLFRQLGSVGFGQYAMVMALAGFGNAANIGAAVTATKLVSEKRHEEDGAYRGAAISAALIAIALAFVTVVAVIGIGITLAMGDSLTFGGIKVSTLAVPALAMYLCQQLDQLFTGCLKGREDFQTTAICETLGKTATLAAACATAALTHSAAWASTAQALGLLLTAMLKMNLFARTSGRQIVWPKSDRKEMSSAFRFGGWSWFNSLSALAYGSVDRVLVGAFLGPTILAIYTVGAQVGQIIHTVTVALFQKAMPMVSRMTTAAKGDMRAAAQTIRKLLVTNLMLSAVMTAVVMVFSHLILRLMLSADLAEAHLPLFQLLVVASGLLSLNVASHFSLLGLGNSKAVALLNGGAGLVSLLALWLLVGPLGESAAAWARILYSAVTLGGVWLVLRYLHGSIVASRPATAG</sequence>
<keyword evidence="5 6" id="KW-0472">Membrane</keyword>
<feature type="transmembrane region" description="Helical" evidence="6">
    <location>
        <begin position="389"/>
        <end position="409"/>
    </location>
</feature>
<evidence type="ECO:0000313" key="8">
    <source>
        <dbReference type="Proteomes" id="UP000542125"/>
    </source>
</evidence>
<keyword evidence="2" id="KW-1003">Cell membrane</keyword>
<dbReference type="AlphaFoldDB" id="A0A7Y9IQD5"/>
<comment type="subcellular location">
    <subcellularLocation>
        <location evidence="1">Cell membrane</location>
        <topology evidence="1">Multi-pass membrane protein</topology>
    </subcellularLocation>
</comment>
<proteinExistence type="predicted"/>
<dbReference type="EMBL" id="JACBYR010000001">
    <property type="protein sequence ID" value="NYE81155.1"/>
    <property type="molecule type" value="Genomic_DNA"/>
</dbReference>
<evidence type="ECO:0000256" key="3">
    <source>
        <dbReference type="ARBA" id="ARBA00022692"/>
    </source>
</evidence>
<comment type="caution">
    <text evidence="7">The sequence shown here is derived from an EMBL/GenBank/DDBJ whole genome shotgun (WGS) entry which is preliminary data.</text>
</comment>
<protein>
    <submittedName>
        <fullName evidence="7">O-antigen/teichoic acid export membrane protein</fullName>
    </submittedName>
</protein>
<dbReference type="Pfam" id="PF01943">
    <property type="entry name" value="Polysacc_synt"/>
    <property type="match status" value="1"/>
</dbReference>
<evidence type="ECO:0000256" key="4">
    <source>
        <dbReference type="ARBA" id="ARBA00022989"/>
    </source>
</evidence>
<feature type="transmembrane region" description="Helical" evidence="6">
    <location>
        <begin position="322"/>
        <end position="344"/>
    </location>
</feature>
<feature type="transmembrane region" description="Helical" evidence="6">
    <location>
        <begin position="31"/>
        <end position="49"/>
    </location>
</feature>
<feature type="transmembrane region" description="Helical" evidence="6">
    <location>
        <begin position="61"/>
        <end position="86"/>
    </location>
</feature>
<keyword evidence="3 6" id="KW-0812">Transmembrane</keyword>
<evidence type="ECO:0000313" key="7">
    <source>
        <dbReference type="EMBL" id="NYE81155.1"/>
    </source>
</evidence>